<dbReference type="PANTHER" id="PTHR42928">
    <property type="entry name" value="TRICARBOXYLATE-BINDING PROTEIN"/>
    <property type="match status" value="1"/>
</dbReference>
<feature type="chain" id="PRO_5046688917" evidence="2">
    <location>
        <begin position="28"/>
        <end position="326"/>
    </location>
</feature>
<dbReference type="InterPro" id="IPR042100">
    <property type="entry name" value="Bug_dom1"/>
</dbReference>
<dbReference type="SUPFAM" id="SSF53850">
    <property type="entry name" value="Periplasmic binding protein-like II"/>
    <property type="match status" value="1"/>
</dbReference>
<dbReference type="EMBL" id="BAABAL010000005">
    <property type="protein sequence ID" value="GAA3993619.1"/>
    <property type="molecule type" value="Genomic_DNA"/>
</dbReference>
<dbReference type="RefSeq" id="WP_344871435.1">
    <property type="nucleotide sequence ID" value="NZ_BAABAL010000005.1"/>
</dbReference>
<keyword evidence="4" id="KW-1185">Reference proteome</keyword>
<proteinExistence type="inferred from homology"/>
<evidence type="ECO:0000313" key="4">
    <source>
        <dbReference type="Proteomes" id="UP001501747"/>
    </source>
</evidence>
<dbReference type="CDD" id="cd07012">
    <property type="entry name" value="PBP2_Bug_TTT"/>
    <property type="match status" value="1"/>
</dbReference>
<gene>
    <name evidence="3" type="ORF">GCM10022247_11260</name>
</gene>
<dbReference type="InterPro" id="IPR006311">
    <property type="entry name" value="TAT_signal"/>
</dbReference>
<organism evidence="3 4">
    <name type="scientific">Allokutzneria multivorans</name>
    <dbReference type="NCBI Taxonomy" id="1142134"/>
    <lineage>
        <taxon>Bacteria</taxon>
        <taxon>Bacillati</taxon>
        <taxon>Actinomycetota</taxon>
        <taxon>Actinomycetes</taxon>
        <taxon>Pseudonocardiales</taxon>
        <taxon>Pseudonocardiaceae</taxon>
        <taxon>Allokutzneria</taxon>
    </lineage>
</organism>
<evidence type="ECO:0000256" key="2">
    <source>
        <dbReference type="SAM" id="SignalP"/>
    </source>
</evidence>
<sequence>MTRRRQFLFASLLLTAGLAAGCTTPSASGEGSIDGLRILVPAKPGGGWHQTAQALQDVLQREKLASGVQVFNLEGPGGVAGLNKLVGEKDDDLLMQMGKVMVAGIINNKSEKTLKDTTPIARLTGESLALVVPAESPYRNLEQFLTAWRGDPKGIVITGGYVADVDHILAGLIADRVGIDPAQLTYLPNAGGGESVTRLLSGEAKAGISGITEYAEHIKAGKLRAIAVSGSQRSKLLPEVKTLTEQGMGLTYLNWRGVVARPGLSDEAKTRLVNAVTKLHASPAWKQTLKAKDWDDAFLTGPEFDSYIETEDAAARKVLREIGLVN</sequence>
<evidence type="ECO:0000313" key="3">
    <source>
        <dbReference type="EMBL" id="GAA3993619.1"/>
    </source>
</evidence>
<protein>
    <submittedName>
        <fullName evidence="3">Tripartite tricarboxylate transporter substrate-binding protein</fullName>
    </submittedName>
</protein>
<name>A0ABP7R8V3_9PSEU</name>
<evidence type="ECO:0000256" key="1">
    <source>
        <dbReference type="ARBA" id="ARBA00006987"/>
    </source>
</evidence>
<comment type="similarity">
    <text evidence="1">Belongs to the UPF0065 (bug) family.</text>
</comment>
<comment type="caution">
    <text evidence="3">The sequence shown here is derived from an EMBL/GenBank/DDBJ whole genome shotgun (WGS) entry which is preliminary data.</text>
</comment>
<dbReference type="PIRSF" id="PIRSF017082">
    <property type="entry name" value="YflP"/>
    <property type="match status" value="1"/>
</dbReference>
<dbReference type="PROSITE" id="PS51318">
    <property type="entry name" value="TAT"/>
    <property type="match status" value="1"/>
</dbReference>
<dbReference type="Proteomes" id="UP001501747">
    <property type="component" value="Unassembled WGS sequence"/>
</dbReference>
<accession>A0ABP7R8V3</accession>
<dbReference type="InterPro" id="IPR005064">
    <property type="entry name" value="BUG"/>
</dbReference>
<dbReference type="PROSITE" id="PS51257">
    <property type="entry name" value="PROKAR_LIPOPROTEIN"/>
    <property type="match status" value="1"/>
</dbReference>
<dbReference type="Pfam" id="PF03401">
    <property type="entry name" value="TctC"/>
    <property type="match status" value="1"/>
</dbReference>
<dbReference type="PANTHER" id="PTHR42928:SF3">
    <property type="entry name" value="UPF0065 PROTEIN YFLP"/>
    <property type="match status" value="1"/>
</dbReference>
<dbReference type="Gene3D" id="3.40.190.150">
    <property type="entry name" value="Bordetella uptake gene, domain 1"/>
    <property type="match status" value="1"/>
</dbReference>
<feature type="signal peptide" evidence="2">
    <location>
        <begin position="1"/>
        <end position="27"/>
    </location>
</feature>
<reference evidence="4" key="1">
    <citation type="journal article" date="2019" name="Int. J. Syst. Evol. Microbiol.">
        <title>The Global Catalogue of Microorganisms (GCM) 10K type strain sequencing project: providing services to taxonomists for standard genome sequencing and annotation.</title>
        <authorList>
            <consortium name="The Broad Institute Genomics Platform"/>
            <consortium name="The Broad Institute Genome Sequencing Center for Infectious Disease"/>
            <person name="Wu L."/>
            <person name="Ma J."/>
        </authorList>
    </citation>
    <scope>NUCLEOTIDE SEQUENCE [LARGE SCALE GENOMIC DNA]</scope>
    <source>
        <strain evidence="4">JCM 17342</strain>
    </source>
</reference>
<keyword evidence="2" id="KW-0732">Signal</keyword>
<dbReference type="Gene3D" id="3.40.190.10">
    <property type="entry name" value="Periplasmic binding protein-like II"/>
    <property type="match status" value="1"/>
</dbReference>